<dbReference type="AlphaFoldDB" id="A0AAR2LP56"/>
<dbReference type="Ensembl" id="ENSPNAT00000067695.1">
    <property type="protein sequence ID" value="ENSPNAP00000078358.1"/>
    <property type="gene ID" value="ENSPNAG00000035411.1"/>
</dbReference>
<sequence length="196" mass="21840">TWVRRHQVNTEPFSHHHPQQLSHEAWNAVFRLLSGAKLPEAVPDVLLRRQLWWTWNPLQLQVHPAWLRCHRNSTCAEDVGGVDADGAGAQLRLPALQLLQQRADLKEVGFAAQQGKLCEVPWQVQTVAAQEIEDVSEGFPIAVDEEVPIPVTEQRNLTGEHGTQHGVPATRERVQCGGVKLSTHVHTNGVTHSLTV</sequence>
<reference evidence="1" key="3">
    <citation type="submission" date="2025-09" db="UniProtKB">
        <authorList>
            <consortium name="Ensembl"/>
        </authorList>
    </citation>
    <scope>IDENTIFICATION</scope>
</reference>
<proteinExistence type="predicted"/>
<protein>
    <submittedName>
        <fullName evidence="1">Uncharacterized protein</fullName>
    </submittedName>
</protein>
<accession>A0AAR2LP56</accession>
<dbReference type="GeneTree" id="ENSGT00950000185521"/>
<organism evidence="1 2">
    <name type="scientific">Pygocentrus nattereri</name>
    <name type="common">Red-bellied piranha</name>
    <dbReference type="NCBI Taxonomy" id="42514"/>
    <lineage>
        <taxon>Eukaryota</taxon>
        <taxon>Metazoa</taxon>
        <taxon>Chordata</taxon>
        <taxon>Craniata</taxon>
        <taxon>Vertebrata</taxon>
        <taxon>Euteleostomi</taxon>
        <taxon>Actinopterygii</taxon>
        <taxon>Neopterygii</taxon>
        <taxon>Teleostei</taxon>
        <taxon>Ostariophysi</taxon>
        <taxon>Characiformes</taxon>
        <taxon>Characoidei</taxon>
        <taxon>Pygocentrus</taxon>
    </lineage>
</organism>
<evidence type="ECO:0000313" key="1">
    <source>
        <dbReference type="Ensembl" id="ENSPNAP00000078358.1"/>
    </source>
</evidence>
<keyword evidence="2" id="KW-1185">Reference proteome</keyword>
<reference evidence="1 2" key="1">
    <citation type="submission" date="2020-10" db="EMBL/GenBank/DDBJ databases">
        <title>Pygocentrus nattereri (red-bellied piranha) genome, fPygNat1, primary haplotype.</title>
        <authorList>
            <person name="Myers G."/>
            <person name="Meyer A."/>
            <person name="Karagic N."/>
            <person name="Pippel M."/>
            <person name="Winkler S."/>
            <person name="Tracey A."/>
            <person name="Wood J."/>
            <person name="Formenti G."/>
            <person name="Howe K."/>
            <person name="Fedrigo O."/>
            <person name="Jarvis E.D."/>
        </authorList>
    </citation>
    <scope>NUCLEOTIDE SEQUENCE [LARGE SCALE GENOMIC DNA]</scope>
</reference>
<evidence type="ECO:0000313" key="2">
    <source>
        <dbReference type="Proteomes" id="UP001501920"/>
    </source>
</evidence>
<reference evidence="1" key="2">
    <citation type="submission" date="2025-08" db="UniProtKB">
        <authorList>
            <consortium name="Ensembl"/>
        </authorList>
    </citation>
    <scope>IDENTIFICATION</scope>
</reference>
<name>A0AAR2LP56_PYGNA</name>
<dbReference type="Proteomes" id="UP001501920">
    <property type="component" value="Chromosome 9"/>
</dbReference>